<comment type="caution">
    <text evidence="1">The sequence shown here is derived from an EMBL/GenBank/DDBJ whole genome shotgun (WGS) entry which is preliminary data.</text>
</comment>
<proteinExistence type="predicted"/>
<evidence type="ECO:0000313" key="1">
    <source>
        <dbReference type="EMBL" id="POG54459.1"/>
    </source>
</evidence>
<accession>A0A2P4NMT9</accession>
<name>A0A2P4NMT9_RHIID</name>
<dbReference type="VEuPathDB" id="FungiDB:RhiirFUN_008535"/>
<dbReference type="Proteomes" id="UP000018888">
    <property type="component" value="Unassembled WGS sequence"/>
</dbReference>
<gene>
    <name evidence="1" type="ORF">GLOIN_2v1489433</name>
</gene>
<keyword evidence="2" id="KW-1185">Reference proteome</keyword>
<reference evidence="1 2" key="1">
    <citation type="journal article" date="2013" name="Proc. Natl. Acad. Sci. U.S.A.">
        <title>Genome of an arbuscular mycorrhizal fungus provides insight into the oldest plant symbiosis.</title>
        <authorList>
            <person name="Tisserant E."/>
            <person name="Malbreil M."/>
            <person name="Kuo A."/>
            <person name="Kohler A."/>
            <person name="Symeonidi A."/>
            <person name="Balestrini R."/>
            <person name="Charron P."/>
            <person name="Duensing N."/>
            <person name="Frei Dit Frey N."/>
            <person name="Gianinazzi-Pearson V."/>
            <person name="Gilbert L.B."/>
            <person name="Handa Y."/>
            <person name="Herr J.R."/>
            <person name="Hijri M."/>
            <person name="Koul R."/>
            <person name="Kawaguchi M."/>
            <person name="Krajinski F."/>
            <person name="Lammers P.J."/>
            <person name="Masclaux F.G."/>
            <person name="Murat C."/>
            <person name="Morin E."/>
            <person name="Ndikumana S."/>
            <person name="Pagni M."/>
            <person name="Petitpierre D."/>
            <person name="Requena N."/>
            <person name="Rosikiewicz P."/>
            <person name="Riley R."/>
            <person name="Saito K."/>
            <person name="San Clemente H."/>
            <person name="Shapiro H."/>
            <person name="van Tuinen D."/>
            <person name="Becard G."/>
            <person name="Bonfante P."/>
            <person name="Paszkowski U."/>
            <person name="Shachar-Hill Y.Y."/>
            <person name="Tuskan G.A."/>
            <person name="Young P.W."/>
            <person name="Sanders I.R."/>
            <person name="Henrissat B."/>
            <person name="Rensing S.A."/>
            <person name="Grigoriev I.V."/>
            <person name="Corradi N."/>
            <person name="Roux C."/>
            <person name="Martin F."/>
        </authorList>
    </citation>
    <scope>NUCLEOTIDE SEQUENCE [LARGE SCALE GENOMIC DNA]</scope>
    <source>
        <strain evidence="1 2">DAOM 197198</strain>
    </source>
</reference>
<reference evidence="1 2" key="2">
    <citation type="journal article" date="2018" name="New Phytol.">
        <title>High intraspecific genome diversity in the model arbuscular mycorrhizal symbiont Rhizophagus irregularis.</title>
        <authorList>
            <person name="Chen E.C.H."/>
            <person name="Morin E."/>
            <person name="Beaudet D."/>
            <person name="Noel J."/>
            <person name="Yildirir G."/>
            <person name="Ndikumana S."/>
            <person name="Charron P."/>
            <person name="St-Onge C."/>
            <person name="Giorgi J."/>
            <person name="Kruger M."/>
            <person name="Marton T."/>
            <person name="Ropars J."/>
            <person name="Grigoriev I.V."/>
            <person name="Hainaut M."/>
            <person name="Henrissat B."/>
            <person name="Roux C."/>
            <person name="Martin F."/>
            <person name="Corradi N."/>
        </authorList>
    </citation>
    <scope>NUCLEOTIDE SEQUENCE [LARGE SCALE GENOMIC DNA]</scope>
    <source>
        <strain evidence="1 2">DAOM 197198</strain>
    </source>
</reference>
<sequence>MDDRTKKDIKDKAKLQEFYDHCCKSRHYFFQIKKCGAIDCNICKPIRSDELDFSQVHSLPDPVPIADKTNYKQFEDVYVTITTEQYRPSLLNQQQKKKRAHIEFGPTAQFVRNVGIVIECCECNKWRVLYSKSKLSPFEVSILERYLDTIQYTCGDSFEALVENVEQNESNINGDENSEHDYVGEIFKKVKVDDLLICNNPTEISYYSSGLFEEICFQCGKVPEDECDESDRPNLNEGFYYYCDECHTTVSSKKKRGKNTKFQVSKRSRK</sequence>
<protein>
    <submittedName>
        <fullName evidence="1">Uncharacterized protein</fullName>
    </submittedName>
</protein>
<dbReference type="AlphaFoldDB" id="A0A2P4NMT9"/>
<organism evidence="1 2">
    <name type="scientific">Rhizophagus irregularis (strain DAOM 181602 / DAOM 197198 / MUCL 43194)</name>
    <name type="common">Arbuscular mycorrhizal fungus</name>
    <name type="synonym">Glomus intraradices</name>
    <dbReference type="NCBI Taxonomy" id="747089"/>
    <lineage>
        <taxon>Eukaryota</taxon>
        <taxon>Fungi</taxon>
        <taxon>Fungi incertae sedis</taxon>
        <taxon>Mucoromycota</taxon>
        <taxon>Glomeromycotina</taxon>
        <taxon>Glomeromycetes</taxon>
        <taxon>Glomerales</taxon>
        <taxon>Glomeraceae</taxon>
        <taxon>Rhizophagus</taxon>
    </lineage>
</organism>
<evidence type="ECO:0000313" key="2">
    <source>
        <dbReference type="Proteomes" id="UP000018888"/>
    </source>
</evidence>
<dbReference type="EMBL" id="AUPC02000817">
    <property type="protein sequence ID" value="POG54459.1"/>
    <property type="molecule type" value="Genomic_DNA"/>
</dbReference>